<proteinExistence type="predicted"/>
<evidence type="ECO:0000313" key="1">
    <source>
        <dbReference type="EMBL" id="MBC2396956.1"/>
    </source>
</evidence>
<sequence>MVKIWGKLIKENKIIRDEVVESNIDASYQENLKACIIELCDKFDISKPYWLPNNLEEFNRRAKTEFNSDNFIEELDFDKFVIEELDLEKNNS</sequence>
<dbReference type="EMBL" id="JAAZWO010000004">
    <property type="protein sequence ID" value="MBC2396956.1"/>
    <property type="molecule type" value="Genomic_DNA"/>
</dbReference>
<accession>A0A923IZ25</accession>
<organism evidence="1 2">
    <name type="scientific">Clostridium tetanomorphum</name>
    <dbReference type="NCBI Taxonomy" id="1553"/>
    <lineage>
        <taxon>Bacteria</taxon>
        <taxon>Bacillati</taxon>
        <taxon>Bacillota</taxon>
        <taxon>Clostridia</taxon>
        <taxon>Eubacteriales</taxon>
        <taxon>Clostridiaceae</taxon>
        <taxon>Clostridium</taxon>
    </lineage>
</organism>
<dbReference type="RefSeq" id="WP_173680549.1">
    <property type="nucleotide sequence ID" value="NZ_JAAZWO010000004.1"/>
</dbReference>
<protein>
    <submittedName>
        <fullName evidence="1">Uncharacterized protein</fullName>
    </submittedName>
</protein>
<name>A0A923IZ25_CLOTT</name>
<reference evidence="1 2" key="1">
    <citation type="submission" date="2020-04" db="EMBL/GenBank/DDBJ databases">
        <title>Genomic insights into acetone-butanol-ethanol (ABE) fermentation by sequencing solventogenic clostridia strains.</title>
        <authorList>
            <person name="Brown S."/>
        </authorList>
    </citation>
    <scope>NUCLEOTIDE SEQUENCE [LARGE SCALE GENOMIC DNA]</scope>
    <source>
        <strain evidence="1 2">DJ011</strain>
    </source>
</reference>
<keyword evidence="2" id="KW-1185">Reference proteome</keyword>
<dbReference type="AlphaFoldDB" id="A0A923IZ25"/>
<comment type="caution">
    <text evidence="1">The sequence shown here is derived from an EMBL/GenBank/DDBJ whole genome shotgun (WGS) entry which is preliminary data.</text>
</comment>
<evidence type="ECO:0000313" key="2">
    <source>
        <dbReference type="Proteomes" id="UP000563151"/>
    </source>
</evidence>
<dbReference type="Proteomes" id="UP000563151">
    <property type="component" value="Unassembled WGS sequence"/>
</dbReference>
<gene>
    <name evidence="1" type="ORF">HGG79_04065</name>
</gene>